<sequence>MSDERCNQDCIKRVLSAQQRRVLRALLDESSISADPILREGETLNSGEYLTICYELHHILLPELSDKEFVEFDRFEDKVRRGMKFDEVCRFHEQIDDDHDE</sequence>
<organism evidence="1 2">
    <name type="scientific">Natrarchaeobaculum sulfurireducens</name>
    <dbReference type="NCBI Taxonomy" id="2044521"/>
    <lineage>
        <taxon>Archaea</taxon>
        <taxon>Methanobacteriati</taxon>
        <taxon>Methanobacteriota</taxon>
        <taxon>Stenosarchaea group</taxon>
        <taxon>Halobacteria</taxon>
        <taxon>Halobacteriales</taxon>
        <taxon>Natrialbaceae</taxon>
        <taxon>Natrarchaeobaculum</taxon>
    </lineage>
</organism>
<evidence type="ECO:0008006" key="3">
    <source>
        <dbReference type="Google" id="ProtNLM"/>
    </source>
</evidence>
<evidence type="ECO:0000313" key="2">
    <source>
        <dbReference type="Proteomes" id="UP000258613"/>
    </source>
</evidence>
<protein>
    <recommendedName>
        <fullName evidence="3">Transcriptional regulator, ArsR family</fullName>
    </recommendedName>
</protein>
<accession>A0A346PSF8</accession>
<dbReference type="AlphaFoldDB" id="A0A346PSF8"/>
<gene>
    <name evidence="1" type="ORF">AArcMg_2461</name>
</gene>
<name>A0A346PSF8_9EURY</name>
<dbReference type="EMBL" id="CP027033">
    <property type="protein sequence ID" value="AXR82453.1"/>
    <property type="molecule type" value="Genomic_DNA"/>
</dbReference>
<keyword evidence="2" id="KW-1185">Reference proteome</keyword>
<reference evidence="2" key="1">
    <citation type="submission" date="2018-02" db="EMBL/GenBank/DDBJ databases">
        <title>Phenotypic and genomic properties of facultatively anaerobic sulfur-reducing natronoarchaea from hypersaline soda lakes.</title>
        <authorList>
            <person name="Sorokin D.Y."/>
            <person name="Kublanov I.V."/>
            <person name="Roman P."/>
            <person name="Sinninghe Damste J.S."/>
            <person name="Golyshin P.N."/>
            <person name="Rojo D."/>
            <person name="Ciordia S."/>
            <person name="Mena M.D.C."/>
            <person name="Ferrer M."/>
            <person name="Messina E."/>
            <person name="Smedile F."/>
            <person name="La Spada G."/>
            <person name="La Cono V."/>
            <person name="Yakimov M.M."/>
        </authorList>
    </citation>
    <scope>NUCLEOTIDE SEQUENCE [LARGE SCALE GENOMIC DNA]</scope>
    <source>
        <strain evidence="2">AArc-Mg</strain>
    </source>
</reference>
<dbReference type="Proteomes" id="UP000258613">
    <property type="component" value="Chromosome"/>
</dbReference>
<proteinExistence type="predicted"/>
<evidence type="ECO:0000313" key="1">
    <source>
        <dbReference type="EMBL" id="AXR82453.1"/>
    </source>
</evidence>
<dbReference type="KEGG" id="nag:AArcMg_2461"/>